<dbReference type="PANTHER" id="PTHR45453:SF1">
    <property type="entry name" value="PHOSPHATE REGULON SENSOR PROTEIN PHOR"/>
    <property type="match status" value="1"/>
</dbReference>
<dbReference type="GO" id="GO:0004721">
    <property type="term" value="F:phosphoprotein phosphatase activity"/>
    <property type="evidence" value="ECO:0007669"/>
    <property type="project" value="TreeGrafter"/>
</dbReference>
<proteinExistence type="predicted"/>
<dbReference type="InterPro" id="IPR003661">
    <property type="entry name" value="HisK_dim/P_dom"/>
</dbReference>
<dbReference type="CDD" id="cd00082">
    <property type="entry name" value="HisKA"/>
    <property type="match status" value="1"/>
</dbReference>
<dbReference type="InterPro" id="IPR005467">
    <property type="entry name" value="His_kinase_dom"/>
</dbReference>
<dbReference type="InterPro" id="IPR004358">
    <property type="entry name" value="Sig_transdc_His_kin-like_C"/>
</dbReference>
<evidence type="ECO:0000259" key="11">
    <source>
        <dbReference type="PROSITE" id="PS50109"/>
    </source>
</evidence>
<dbReference type="InterPro" id="IPR050351">
    <property type="entry name" value="BphY/WalK/GraS-like"/>
</dbReference>
<name>A0A1I0R061_9FIRM</name>
<evidence type="ECO:0000256" key="8">
    <source>
        <dbReference type="ARBA" id="ARBA00022840"/>
    </source>
</evidence>
<feature type="domain" description="Histidine kinase" evidence="11">
    <location>
        <begin position="221"/>
        <end position="438"/>
    </location>
</feature>
<evidence type="ECO:0000256" key="9">
    <source>
        <dbReference type="ARBA" id="ARBA00023012"/>
    </source>
</evidence>
<dbReference type="Pfam" id="PF00512">
    <property type="entry name" value="HisKA"/>
    <property type="match status" value="1"/>
</dbReference>
<dbReference type="GO" id="GO:0005886">
    <property type="term" value="C:plasma membrane"/>
    <property type="evidence" value="ECO:0007669"/>
    <property type="project" value="TreeGrafter"/>
</dbReference>
<evidence type="ECO:0000313" key="12">
    <source>
        <dbReference type="EMBL" id="SEW32829.1"/>
    </source>
</evidence>
<dbReference type="SUPFAM" id="SSF47384">
    <property type="entry name" value="Homodimeric domain of signal transducing histidine kinase"/>
    <property type="match status" value="1"/>
</dbReference>
<accession>A0A1I0R061</accession>
<evidence type="ECO:0000256" key="5">
    <source>
        <dbReference type="ARBA" id="ARBA00022679"/>
    </source>
</evidence>
<dbReference type="STRING" id="99656.SAMN05421659_11027"/>
<keyword evidence="10" id="KW-0472">Membrane</keyword>
<keyword evidence="13" id="KW-1185">Reference proteome</keyword>
<reference evidence="12 13" key="1">
    <citation type="submission" date="2016-10" db="EMBL/GenBank/DDBJ databases">
        <authorList>
            <person name="de Groot N.N."/>
        </authorList>
    </citation>
    <scope>NUCLEOTIDE SEQUENCE [LARGE SCALE GENOMIC DNA]</scope>
    <source>
        <strain evidence="12 13">DSM 9179</strain>
    </source>
</reference>
<dbReference type="CDD" id="cd00075">
    <property type="entry name" value="HATPase"/>
    <property type="match status" value="1"/>
</dbReference>
<feature type="transmembrane region" description="Helical" evidence="10">
    <location>
        <begin position="142"/>
        <end position="159"/>
    </location>
</feature>
<evidence type="ECO:0000256" key="10">
    <source>
        <dbReference type="SAM" id="Phobius"/>
    </source>
</evidence>
<sequence length="440" mass="49751">MHNYYKAEIINDKLASIQTQSAIIANEISKYSDISNANVNSFSGVLQQYSSVNEARILLVNPDYMIVLDTFSVEKNKTLLSENTVKAFDSQKSISEYDKDRGCIEVVTPVFGSEKSIMGVIVIDLSTEGIIKFSVEVSQKTYVIKIALITFLIFLAGVSSKMITKAFRKTFDDVDLIAMGHYDKRIEGNGYSELEHFAESFNEIMDKMHNLDESRQEFVSNVSHELKTPITSMKVLADSLNNQADAPIEIYKEFMQDIVDEIDRESIIIDDLLSLVKMDKSVAKLNITSTNINESVELILKRLKPIAQKKNIELVFESFRPVVAEIDEVKFSLAISNLVENAIKYNQIDGWVHVSLNADHQYFYIKVEDNGIGIPEENQDKVFERFYRVDKARSRETGGTGLGLAIVRNSILMHHGAIKLHSEENVGTTFTVRIPLNYVE</sequence>
<evidence type="ECO:0000256" key="6">
    <source>
        <dbReference type="ARBA" id="ARBA00022741"/>
    </source>
</evidence>
<keyword evidence="8" id="KW-0067">ATP-binding</keyword>
<gene>
    <name evidence="12" type="ORF">SAMN05421659_11027</name>
</gene>
<dbReference type="EMBL" id="FOJI01000010">
    <property type="protein sequence ID" value="SEW32829.1"/>
    <property type="molecule type" value="Genomic_DNA"/>
</dbReference>
<evidence type="ECO:0000256" key="1">
    <source>
        <dbReference type="ARBA" id="ARBA00000085"/>
    </source>
</evidence>
<dbReference type="FunFam" id="3.30.565.10:FF:000037">
    <property type="entry name" value="Hybrid sensor histidine kinase/response regulator"/>
    <property type="match status" value="1"/>
</dbReference>
<dbReference type="InterPro" id="IPR003594">
    <property type="entry name" value="HATPase_dom"/>
</dbReference>
<comment type="catalytic activity">
    <reaction evidence="1">
        <text>ATP + protein L-histidine = ADP + protein N-phospho-L-histidine.</text>
        <dbReference type="EC" id="2.7.13.3"/>
    </reaction>
</comment>
<comment type="subcellular location">
    <subcellularLocation>
        <location evidence="2">Membrane</location>
    </subcellularLocation>
</comment>
<keyword evidence="10" id="KW-1133">Transmembrane helix</keyword>
<evidence type="ECO:0000256" key="3">
    <source>
        <dbReference type="ARBA" id="ARBA00012438"/>
    </source>
</evidence>
<keyword evidence="10" id="KW-0812">Transmembrane</keyword>
<dbReference type="SMART" id="SM00387">
    <property type="entry name" value="HATPase_c"/>
    <property type="match status" value="1"/>
</dbReference>
<dbReference type="Proteomes" id="UP000199701">
    <property type="component" value="Unassembled WGS sequence"/>
</dbReference>
<keyword evidence="9" id="KW-0902">Two-component regulatory system</keyword>
<dbReference type="EC" id="2.7.13.3" evidence="3"/>
<keyword evidence="6" id="KW-0547">Nucleotide-binding</keyword>
<dbReference type="Gene3D" id="3.30.565.10">
    <property type="entry name" value="Histidine kinase-like ATPase, C-terminal domain"/>
    <property type="match status" value="1"/>
</dbReference>
<dbReference type="InterPro" id="IPR036097">
    <property type="entry name" value="HisK_dim/P_sf"/>
</dbReference>
<dbReference type="GO" id="GO:0005524">
    <property type="term" value="F:ATP binding"/>
    <property type="evidence" value="ECO:0007669"/>
    <property type="project" value="UniProtKB-KW"/>
</dbReference>
<dbReference type="AlphaFoldDB" id="A0A1I0R061"/>
<dbReference type="SUPFAM" id="SSF55874">
    <property type="entry name" value="ATPase domain of HSP90 chaperone/DNA topoisomerase II/histidine kinase"/>
    <property type="match status" value="1"/>
</dbReference>
<evidence type="ECO:0000256" key="2">
    <source>
        <dbReference type="ARBA" id="ARBA00004370"/>
    </source>
</evidence>
<keyword evidence="4" id="KW-0597">Phosphoprotein</keyword>
<dbReference type="RefSeq" id="WP_242941034.1">
    <property type="nucleotide sequence ID" value="NZ_FOJI01000010.1"/>
</dbReference>
<organism evidence="12 13">
    <name type="scientific">[Clostridium] fimetarium</name>
    <dbReference type="NCBI Taxonomy" id="99656"/>
    <lineage>
        <taxon>Bacteria</taxon>
        <taxon>Bacillati</taxon>
        <taxon>Bacillota</taxon>
        <taxon>Clostridia</taxon>
        <taxon>Lachnospirales</taxon>
        <taxon>Lachnospiraceae</taxon>
    </lineage>
</organism>
<protein>
    <recommendedName>
        <fullName evidence="3">histidine kinase</fullName>
        <ecNumber evidence="3">2.7.13.3</ecNumber>
    </recommendedName>
</protein>
<evidence type="ECO:0000256" key="4">
    <source>
        <dbReference type="ARBA" id="ARBA00022553"/>
    </source>
</evidence>
<keyword evidence="5" id="KW-0808">Transferase</keyword>
<evidence type="ECO:0000256" key="7">
    <source>
        <dbReference type="ARBA" id="ARBA00022777"/>
    </source>
</evidence>
<dbReference type="InterPro" id="IPR036890">
    <property type="entry name" value="HATPase_C_sf"/>
</dbReference>
<dbReference type="PRINTS" id="PR00344">
    <property type="entry name" value="BCTRLSENSOR"/>
</dbReference>
<dbReference type="GO" id="GO:0000155">
    <property type="term" value="F:phosphorelay sensor kinase activity"/>
    <property type="evidence" value="ECO:0007669"/>
    <property type="project" value="InterPro"/>
</dbReference>
<dbReference type="Pfam" id="PF02518">
    <property type="entry name" value="HATPase_c"/>
    <property type="match status" value="1"/>
</dbReference>
<dbReference type="PROSITE" id="PS50109">
    <property type="entry name" value="HIS_KIN"/>
    <property type="match status" value="1"/>
</dbReference>
<dbReference type="Gene3D" id="6.10.340.10">
    <property type="match status" value="1"/>
</dbReference>
<dbReference type="GO" id="GO:0016036">
    <property type="term" value="P:cellular response to phosphate starvation"/>
    <property type="evidence" value="ECO:0007669"/>
    <property type="project" value="TreeGrafter"/>
</dbReference>
<evidence type="ECO:0000313" key="13">
    <source>
        <dbReference type="Proteomes" id="UP000199701"/>
    </source>
</evidence>
<keyword evidence="7 12" id="KW-0418">Kinase</keyword>
<dbReference type="PANTHER" id="PTHR45453">
    <property type="entry name" value="PHOSPHATE REGULON SENSOR PROTEIN PHOR"/>
    <property type="match status" value="1"/>
</dbReference>
<dbReference type="SMART" id="SM00388">
    <property type="entry name" value="HisKA"/>
    <property type="match status" value="1"/>
</dbReference>
<dbReference type="Gene3D" id="1.10.287.130">
    <property type="match status" value="1"/>
</dbReference>